<comment type="caution">
    <text evidence="9">The sequence shown here is derived from an EMBL/GenBank/DDBJ whole genome shotgun (WGS) entry which is preliminary data.</text>
</comment>
<reference evidence="9 10" key="1">
    <citation type="submission" date="2019-07" db="EMBL/GenBank/DDBJ databases">
        <title>Genomic Encyclopedia of Type Strains, Phase IV (KMG-IV): sequencing the most valuable type-strain genomes for metagenomic binning, comparative biology and taxonomic classification.</title>
        <authorList>
            <person name="Goeker M."/>
        </authorList>
    </citation>
    <scope>NUCLEOTIDE SEQUENCE [LARGE SCALE GENOMIC DNA]</scope>
    <source>
        <strain evidence="9 10">DSM 18961</strain>
    </source>
</reference>
<feature type="domain" description="PPIase cyclophilin-type" evidence="8">
    <location>
        <begin position="38"/>
        <end position="176"/>
    </location>
</feature>
<dbReference type="InterPro" id="IPR002130">
    <property type="entry name" value="Cyclophilin-type_PPIase_dom"/>
</dbReference>
<dbReference type="SUPFAM" id="SSF50891">
    <property type="entry name" value="Cyclophilin-like"/>
    <property type="match status" value="1"/>
</dbReference>
<dbReference type="Pfam" id="PF00160">
    <property type="entry name" value="Pro_isomerase"/>
    <property type="match status" value="1"/>
</dbReference>
<dbReference type="InterPro" id="IPR001179">
    <property type="entry name" value="PPIase_FKBP_dom"/>
</dbReference>
<dbReference type="EMBL" id="VNIA01000003">
    <property type="protein sequence ID" value="TYP98247.1"/>
    <property type="molecule type" value="Genomic_DNA"/>
</dbReference>
<dbReference type="PROSITE" id="PS00170">
    <property type="entry name" value="CSA_PPIASE_1"/>
    <property type="match status" value="1"/>
</dbReference>
<dbReference type="Gene3D" id="3.10.50.40">
    <property type="match status" value="1"/>
</dbReference>
<name>A0A5S5DQT4_9FLAO</name>
<dbReference type="GO" id="GO:0006457">
    <property type="term" value="P:protein folding"/>
    <property type="evidence" value="ECO:0007669"/>
    <property type="project" value="InterPro"/>
</dbReference>
<dbReference type="InterPro" id="IPR029000">
    <property type="entry name" value="Cyclophilin-like_dom_sf"/>
</dbReference>
<keyword evidence="4 6" id="KW-0697">Rotamase</keyword>
<evidence type="ECO:0000259" key="8">
    <source>
        <dbReference type="PROSITE" id="PS50072"/>
    </source>
</evidence>
<dbReference type="PROSITE" id="PS51257">
    <property type="entry name" value="PROKAR_LIPOPROTEIN"/>
    <property type="match status" value="1"/>
</dbReference>
<protein>
    <recommendedName>
        <fullName evidence="3 6">peptidylprolyl isomerase</fullName>
        <ecNumber evidence="3 6">5.2.1.8</ecNumber>
    </recommendedName>
</protein>
<dbReference type="PANTHER" id="PTHR45625:SF4">
    <property type="entry name" value="PEPTIDYLPROLYL ISOMERASE DOMAIN AND WD REPEAT-CONTAINING PROTEIN 1"/>
    <property type="match status" value="1"/>
</dbReference>
<evidence type="ECO:0000256" key="4">
    <source>
        <dbReference type="ARBA" id="ARBA00023110"/>
    </source>
</evidence>
<organism evidence="9 10">
    <name type="scientific">Tenacibaculum adriaticum</name>
    <dbReference type="NCBI Taxonomy" id="413713"/>
    <lineage>
        <taxon>Bacteria</taxon>
        <taxon>Pseudomonadati</taxon>
        <taxon>Bacteroidota</taxon>
        <taxon>Flavobacteriia</taxon>
        <taxon>Flavobacteriales</taxon>
        <taxon>Flavobacteriaceae</taxon>
        <taxon>Tenacibaculum</taxon>
    </lineage>
</organism>
<dbReference type="InterPro" id="IPR046357">
    <property type="entry name" value="PPIase_dom_sf"/>
</dbReference>
<evidence type="ECO:0000259" key="7">
    <source>
        <dbReference type="PROSITE" id="PS50059"/>
    </source>
</evidence>
<dbReference type="AlphaFoldDB" id="A0A5S5DQT4"/>
<dbReference type="EC" id="5.2.1.8" evidence="3 6"/>
<dbReference type="PRINTS" id="PR00153">
    <property type="entry name" value="CSAPPISMRASE"/>
</dbReference>
<feature type="domain" description="PPIase FKBP-type" evidence="7">
    <location>
        <begin position="258"/>
        <end position="346"/>
    </location>
</feature>
<evidence type="ECO:0000313" key="9">
    <source>
        <dbReference type="EMBL" id="TYP98247.1"/>
    </source>
</evidence>
<dbReference type="Pfam" id="PF00254">
    <property type="entry name" value="FKBP_C"/>
    <property type="match status" value="1"/>
</dbReference>
<dbReference type="RefSeq" id="WP_148870667.1">
    <property type="nucleotide sequence ID" value="NZ_VNIA01000003.1"/>
</dbReference>
<comment type="catalytic activity">
    <reaction evidence="1 6">
        <text>[protein]-peptidylproline (omega=180) = [protein]-peptidylproline (omega=0)</text>
        <dbReference type="Rhea" id="RHEA:16237"/>
        <dbReference type="Rhea" id="RHEA-COMP:10747"/>
        <dbReference type="Rhea" id="RHEA-COMP:10748"/>
        <dbReference type="ChEBI" id="CHEBI:83833"/>
        <dbReference type="ChEBI" id="CHEBI:83834"/>
        <dbReference type="EC" id="5.2.1.8"/>
    </reaction>
</comment>
<keyword evidence="5 6" id="KW-0413">Isomerase</keyword>
<dbReference type="GO" id="GO:0003755">
    <property type="term" value="F:peptidyl-prolyl cis-trans isomerase activity"/>
    <property type="evidence" value="ECO:0007669"/>
    <property type="project" value="UniProtKB-KW"/>
</dbReference>
<evidence type="ECO:0000256" key="3">
    <source>
        <dbReference type="ARBA" id="ARBA00013194"/>
    </source>
</evidence>
<dbReference type="InterPro" id="IPR020892">
    <property type="entry name" value="Cyclophilin-type_PPIase_CS"/>
</dbReference>
<evidence type="ECO:0000256" key="5">
    <source>
        <dbReference type="ARBA" id="ARBA00023235"/>
    </source>
</evidence>
<evidence type="ECO:0000256" key="1">
    <source>
        <dbReference type="ARBA" id="ARBA00000971"/>
    </source>
</evidence>
<gene>
    <name evidence="9" type="ORF">C7447_103418</name>
</gene>
<dbReference type="PROSITE" id="PS50059">
    <property type="entry name" value="FKBP_PPIASE"/>
    <property type="match status" value="1"/>
</dbReference>
<dbReference type="SUPFAM" id="SSF54534">
    <property type="entry name" value="FKBP-like"/>
    <property type="match status" value="1"/>
</dbReference>
<comment type="similarity">
    <text evidence="2">Belongs to the cyclophilin-type PPIase family.</text>
</comment>
<keyword evidence="10" id="KW-1185">Reference proteome</keyword>
<sequence length="347" mass="38493">MKSIKLLIVFTLVLSACKTLKYPDLGNGLYADIQTNRGDILVKLHDVEVPMTVANFVSLAEGDNPKLADSLQGKPFYDGTKFHRVIKNFMIQGGDPTGTGRGNAGYQFDDEFPLNNEGKLIYKHDGAGVLSMANSGPSTNSSQFFITHKETPWLDGKHSVFGKVHLGQSVVDSIRQNDYIKKVAIIRIGDEAENFDAPSVFLKEIANSKERKIEREKKLEIAKELFKQKMGIDNAIKTNSGLKILQLQKGEGKKVNPALPTTVHYTLYDTNGNKINSSIDKGEPFTFTLNKDPLIAGWKEGAKMMREGEKSRLFIPSYLGYGSIGRPPLIEPNTELIFEIEVIKVGK</sequence>
<dbReference type="Proteomes" id="UP000323136">
    <property type="component" value="Unassembled WGS sequence"/>
</dbReference>
<evidence type="ECO:0000256" key="6">
    <source>
        <dbReference type="PROSITE-ProRule" id="PRU00277"/>
    </source>
</evidence>
<dbReference type="InterPro" id="IPR044666">
    <property type="entry name" value="Cyclophilin_A-like"/>
</dbReference>
<accession>A0A5S5DQT4</accession>
<evidence type="ECO:0000256" key="2">
    <source>
        <dbReference type="ARBA" id="ARBA00007365"/>
    </source>
</evidence>
<dbReference type="CDD" id="cd00317">
    <property type="entry name" value="cyclophilin"/>
    <property type="match status" value="1"/>
</dbReference>
<dbReference type="OrthoDB" id="9807797at2"/>
<dbReference type="PROSITE" id="PS50072">
    <property type="entry name" value="CSA_PPIASE_2"/>
    <property type="match status" value="1"/>
</dbReference>
<dbReference type="Gene3D" id="2.40.100.10">
    <property type="entry name" value="Cyclophilin-like"/>
    <property type="match status" value="1"/>
</dbReference>
<dbReference type="PANTHER" id="PTHR45625">
    <property type="entry name" value="PEPTIDYL-PROLYL CIS-TRANS ISOMERASE-RELATED"/>
    <property type="match status" value="1"/>
</dbReference>
<evidence type="ECO:0000313" key="10">
    <source>
        <dbReference type="Proteomes" id="UP000323136"/>
    </source>
</evidence>
<proteinExistence type="inferred from homology"/>